<organism evidence="2">
    <name type="scientific">viral metagenome</name>
    <dbReference type="NCBI Taxonomy" id="1070528"/>
    <lineage>
        <taxon>unclassified sequences</taxon>
        <taxon>metagenomes</taxon>
        <taxon>organismal metagenomes</taxon>
    </lineage>
</organism>
<reference evidence="2" key="1">
    <citation type="journal article" date="2020" name="Nature">
        <title>Giant virus diversity and host interactions through global metagenomics.</title>
        <authorList>
            <person name="Schulz F."/>
            <person name="Roux S."/>
            <person name="Paez-Espino D."/>
            <person name="Jungbluth S."/>
            <person name="Walsh D.A."/>
            <person name="Denef V.J."/>
            <person name="McMahon K.D."/>
            <person name="Konstantinidis K.T."/>
            <person name="Eloe-Fadrosh E.A."/>
            <person name="Kyrpides N.C."/>
            <person name="Woyke T."/>
        </authorList>
    </citation>
    <scope>NUCLEOTIDE SEQUENCE</scope>
    <source>
        <strain evidence="2">GVMAG-S-ERX556126-94</strain>
    </source>
</reference>
<proteinExistence type="predicted"/>
<keyword evidence="1" id="KW-0472">Membrane</keyword>
<evidence type="ECO:0000256" key="1">
    <source>
        <dbReference type="SAM" id="Phobius"/>
    </source>
</evidence>
<name>A0A6C0FD14_9ZZZZ</name>
<accession>A0A6C0FD14</accession>
<dbReference type="EMBL" id="MN738838">
    <property type="protein sequence ID" value="QHT39092.1"/>
    <property type="molecule type" value="Genomic_DNA"/>
</dbReference>
<evidence type="ECO:0000313" key="2">
    <source>
        <dbReference type="EMBL" id="QHT39092.1"/>
    </source>
</evidence>
<keyword evidence="1" id="KW-1133">Transmembrane helix</keyword>
<sequence>MISNESLFLVFNALVGFFSDIILNIIAKHDIYKPITTLKLYFEDKTMFQAAFYALLTVVIIVGIIMKLFQLFYNKYLPETKKEIFIYFILTFIVGYIGDIVIYKLNIFPLLKTYYRVVGKGLWGSLAILFSVGVSLLGLYIYENNGI</sequence>
<feature type="transmembrane region" description="Helical" evidence="1">
    <location>
        <begin position="84"/>
        <end position="103"/>
    </location>
</feature>
<protein>
    <submittedName>
        <fullName evidence="2">Uncharacterized protein</fullName>
    </submittedName>
</protein>
<feature type="transmembrane region" description="Helical" evidence="1">
    <location>
        <begin position="47"/>
        <end position="72"/>
    </location>
</feature>
<feature type="transmembrane region" description="Helical" evidence="1">
    <location>
        <begin position="7"/>
        <end position="27"/>
    </location>
</feature>
<keyword evidence="1" id="KW-0812">Transmembrane</keyword>
<dbReference type="AlphaFoldDB" id="A0A6C0FD14"/>
<feature type="transmembrane region" description="Helical" evidence="1">
    <location>
        <begin position="123"/>
        <end position="142"/>
    </location>
</feature>